<proteinExistence type="inferred from homology"/>
<evidence type="ECO:0000259" key="4">
    <source>
        <dbReference type="PROSITE" id="PS51898"/>
    </source>
</evidence>
<dbReference type="CDD" id="cd01189">
    <property type="entry name" value="INT_ICEBs1_C_like"/>
    <property type="match status" value="1"/>
</dbReference>
<dbReference type="AlphaFoldDB" id="A0A9D2RSZ9"/>
<dbReference type="SUPFAM" id="SSF56349">
    <property type="entry name" value="DNA breaking-rejoining enzymes"/>
    <property type="match status" value="1"/>
</dbReference>
<dbReference type="InterPro" id="IPR002104">
    <property type="entry name" value="Integrase_catalytic"/>
</dbReference>
<dbReference type="Proteomes" id="UP000823824">
    <property type="component" value="Unassembled WGS sequence"/>
</dbReference>
<dbReference type="GO" id="GO:0003677">
    <property type="term" value="F:DNA binding"/>
    <property type="evidence" value="ECO:0007669"/>
    <property type="project" value="UniProtKB-KW"/>
</dbReference>
<evidence type="ECO:0000313" key="6">
    <source>
        <dbReference type="Proteomes" id="UP000823824"/>
    </source>
</evidence>
<dbReference type="PANTHER" id="PTHR30349:SF41">
    <property type="entry name" value="INTEGRASE_RECOMBINASE PROTEIN MJ0367-RELATED"/>
    <property type="match status" value="1"/>
</dbReference>
<protein>
    <submittedName>
        <fullName evidence="5">Site-specific integrase</fullName>
    </submittedName>
</protein>
<keyword evidence="3" id="KW-0233">DNA recombination</keyword>
<comment type="similarity">
    <text evidence="1">Belongs to the 'phage' integrase family.</text>
</comment>
<feature type="domain" description="Tyr recombinase" evidence="4">
    <location>
        <begin position="154"/>
        <end position="336"/>
    </location>
</feature>
<dbReference type="GO" id="GO:0006310">
    <property type="term" value="P:DNA recombination"/>
    <property type="evidence" value="ECO:0007669"/>
    <property type="project" value="UniProtKB-KW"/>
</dbReference>
<evidence type="ECO:0000256" key="1">
    <source>
        <dbReference type="ARBA" id="ARBA00008857"/>
    </source>
</evidence>
<evidence type="ECO:0000256" key="2">
    <source>
        <dbReference type="ARBA" id="ARBA00023125"/>
    </source>
</evidence>
<comment type="caution">
    <text evidence="5">The sequence shown here is derived from an EMBL/GenBank/DDBJ whole genome shotgun (WGS) entry which is preliminary data.</text>
</comment>
<organism evidence="5 6">
    <name type="scientific">Candidatus Oscillibacter excrementigallinarum</name>
    <dbReference type="NCBI Taxonomy" id="2838716"/>
    <lineage>
        <taxon>Bacteria</taxon>
        <taxon>Bacillati</taxon>
        <taxon>Bacillota</taxon>
        <taxon>Clostridia</taxon>
        <taxon>Eubacteriales</taxon>
        <taxon>Oscillospiraceae</taxon>
        <taxon>Oscillibacter</taxon>
    </lineage>
</organism>
<sequence length="344" mass="38524">MKLPEPRKLPSGNYFIQLRLGGESIPVTEPNRAACIREARAIKAEYLAGKRAKAAPEAPTLTEAIDAYIEERSNTLSPLTIRGYRTIQKHRFQATMPRRLDQIDDEEWQGIVNMEAALCAPKTLKTAFAFVRGVVEHTTGRKLPKVSLAAPVPKERPFLTPDEIRVFVSAVKDTRYAVPALLALSSLRISEIQALRWENIPANPKFIRVQGAVVLNADNKYQRKVQNKNTTSTRNVPVMIPELTAAIQRDRKAVGPVLDISQNSLRGAVKKICRENNLPDVGVHGLRHSFASLAYHLQVPERIAMEIGGWADATTMHKIYTHIAQADIQRYQTAMTDFYQGKKD</sequence>
<reference evidence="5" key="2">
    <citation type="submission" date="2021-04" db="EMBL/GenBank/DDBJ databases">
        <authorList>
            <person name="Gilroy R."/>
        </authorList>
    </citation>
    <scope>NUCLEOTIDE SEQUENCE</scope>
    <source>
        <strain evidence="5">ChiBcec18-1249</strain>
    </source>
</reference>
<dbReference type="InterPro" id="IPR050090">
    <property type="entry name" value="Tyrosine_recombinase_XerCD"/>
</dbReference>
<reference evidence="5" key="1">
    <citation type="journal article" date="2021" name="PeerJ">
        <title>Extensive microbial diversity within the chicken gut microbiome revealed by metagenomics and culture.</title>
        <authorList>
            <person name="Gilroy R."/>
            <person name="Ravi A."/>
            <person name="Getino M."/>
            <person name="Pursley I."/>
            <person name="Horton D.L."/>
            <person name="Alikhan N.F."/>
            <person name="Baker D."/>
            <person name="Gharbi K."/>
            <person name="Hall N."/>
            <person name="Watson M."/>
            <person name="Adriaenssens E.M."/>
            <person name="Foster-Nyarko E."/>
            <person name="Jarju S."/>
            <person name="Secka A."/>
            <person name="Antonio M."/>
            <person name="Oren A."/>
            <person name="Chaudhuri R.R."/>
            <person name="La Ragione R."/>
            <person name="Hildebrand F."/>
            <person name="Pallen M.J."/>
        </authorList>
    </citation>
    <scope>NUCLEOTIDE SEQUENCE</scope>
    <source>
        <strain evidence="5">ChiBcec18-1249</strain>
    </source>
</reference>
<keyword evidence="2" id="KW-0238">DNA-binding</keyword>
<gene>
    <name evidence="5" type="ORF">H9787_11345</name>
</gene>
<dbReference type="InterPro" id="IPR011010">
    <property type="entry name" value="DNA_brk_join_enz"/>
</dbReference>
<evidence type="ECO:0000313" key="5">
    <source>
        <dbReference type="EMBL" id="HJB14286.1"/>
    </source>
</evidence>
<dbReference type="PROSITE" id="PS51898">
    <property type="entry name" value="TYR_RECOMBINASE"/>
    <property type="match status" value="1"/>
</dbReference>
<evidence type="ECO:0000256" key="3">
    <source>
        <dbReference type="ARBA" id="ARBA00023172"/>
    </source>
</evidence>
<dbReference type="Pfam" id="PF00589">
    <property type="entry name" value="Phage_integrase"/>
    <property type="match status" value="1"/>
</dbReference>
<dbReference type="PANTHER" id="PTHR30349">
    <property type="entry name" value="PHAGE INTEGRASE-RELATED"/>
    <property type="match status" value="1"/>
</dbReference>
<dbReference type="InterPro" id="IPR013762">
    <property type="entry name" value="Integrase-like_cat_sf"/>
</dbReference>
<dbReference type="GO" id="GO:0015074">
    <property type="term" value="P:DNA integration"/>
    <property type="evidence" value="ECO:0007669"/>
    <property type="project" value="InterPro"/>
</dbReference>
<dbReference type="EMBL" id="DWZJ01000103">
    <property type="protein sequence ID" value="HJB14286.1"/>
    <property type="molecule type" value="Genomic_DNA"/>
</dbReference>
<name>A0A9D2RSZ9_9FIRM</name>
<accession>A0A9D2RSZ9</accession>
<dbReference type="Gene3D" id="1.10.443.10">
    <property type="entry name" value="Intergrase catalytic core"/>
    <property type="match status" value="1"/>
</dbReference>